<keyword evidence="3" id="KW-1185">Reference proteome</keyword>
<organism evidence="2 3">
    <name type="scientific">Levilactobacillus bambusae</name>
    <dbReference type="NCBI Taxonomy" id="2024736"/>
    <lineage>
        <taxon>Bacteria</taxon>
        <taxon>Bacillati</taxon>
        <taxon>Bacillota</taxon>
        <taxon>Bacilli</taxon>
        <taxon>Lactobacillales</taxon>
        <taxon>Lactobacillaceae</taxon>
        <taxon>Levilactobacillus</taxon>
    </lineage>
</organism>
<dbReference type="EMBL" id="QCXQ01000001">
    <property type="protein sequence ID" value="PWG00978.1"/>
    <property type="molecule type" value="Genomic_DNA"/>
</dbReference>
<comment type="caution">
    <text evidence="2">The sequence shown here is derived from an EMBL/GenBank/DDBJ whole genome shotgun (WGS) entry which is preliminary data.</text>
</comment>
<protein>
    <submittedName>
        <fullName evidence="2">Uncharacterized protein</fullName>
    </submittedName>
</protein>
<dbReference type="RefSeq" id="WP_109249691.1">
    <property type="nucleotide sequence ID" value="NZ_QCXQ01000001.1"/>
</dbReference>
<feature type="compositionally biased region" description="Basic and acidic residues" evidence="1">
    <location>
        <begin position="1"/>
        <end position="16"/>
    </location>
</feature>
<evidence type="ECO:0000313" key="3">
    <source>
        <dbReference type="Proteomes" id="UP000245080"/>
    </source>
</evidence>
<reference evidence="2 3" key="1">
    <citation type="journal article" date="2018" name="Int. J. Syst. Evol. Microbiol.">
        <title>Lactobacillus bambusae sp. nov., isolated from a traditional fermented Ma-bamboo shoots of Taiwan.</title>
        <authorList>
            <person name="Wang L.-T."/>
        </authorList>
    </citation>
    <scope>NUCLEOTIDE SEQUENCE [LARGE SCALE GENOMIC DNA]</scope>
    <source>
        <strain evidence="2 3">BS-W1</strain>
    </source>
</reference>
<name>A0A2V1N3A8_9LACO</name>
<evidence type="ECO:0000313" key="2">
    <source>
        <dbReference type="EMBL" id="PWG00978.1"/>
    </source>
</evidence>
<gene>
    <name evidence="2" type="ORF">DCM90_02040</name>
</gene>
<sequence length="114" mass="13211">MMISNEDRYYEDKSEAFDPNLTGADFPEDTLGESINPSYIYWKIDSPGGNGFDYVPDNPEAMKDYFIERGIEPALAIVELHDELLDVFEAYPVKFDDYGTERWRDTSGQWHTIL</sequence>
<dbReference type="Proteomes" id="UP000245080">
    <property type="component" value="Unassembled WGS sequence"/>
</dbReference>
<accession>A0A2V1N3A8</accession>
<dbReference type="AlphaFoldDB" id="A0A2V1N3A8"/>
<proteinExistence type="predicted"/>
<feature type="region of interest" description="Disordered" evidence="1">
    <location>
        <begin position="1"/>
        <end position="29"/>
    </location>
</feature>
<evidence type="ECO:0000256" key="1">
    <source>
        <dbReference type="SAM" id="MobiDB-lite"/>
    </source>
</evidence>
<dbReference type="OrthoDB" id="2360619at2"/>